<dbReference type="PANTHER" id="PTHR11895">
    <property type="entry name" value="TRANSAMIDASE"/>
    <property type="match status" value="1"/>
</dbReference>
<feature type="domain" description="Amidase" evidence="3">
    <location>
        <begin position="25"/>
        <end position="453"/>
    </location>
</feature>
<dbReference type="Gene3D" id="3.90.1300.10">
    <property type="entry name" value="Amidase signature (AS) domain"/>
    <property type="match status" value="1"/>
</dbReference>
<dbReference type="Pfam" id="PF01425">
    <property type="entry name" value="Amidase"/>
    <property type="match status" value="1"/>
</dbReference>
<evidence type="ECO:0000313" key="4">
    <source>
        <dbReference type="EMBL" id="MBJ7596853.1"/>
    </source>
</evidence>
<gene>
    <name evidence="4" type="ORF">JF922_02030</name>
</gene>
<comment type="caution">
    <text evidence="4">The sequence shown here is derived from an EMBL/GenBank/DDBJ whole genome shotgun (WGS) entry which is preliminary data.</text>
</comment>
<dbReference type="PANTHER" id="PTHR11895:SF7">
    <property type="entry name" value="GLUTAMYL-TRNA(GLN) AMIDOTRANSFERASE SUBUNIT A, MITOCHONDRIAL"/>
    <property type="match status" value="1"/>
</dbReference>
<dbReference type="EMBL" id="JAEKNR010000025">
    <property type="protein sequence ID" value="MBJ7596853.1"/>
    <property type="molecule type" value="Genomic_DNA"/>
</dbReference>
<dbReference type="RefSeq" id="WP_338198690.1">
    <property type="nucleotide sequence ID" value="NZ_JAEKNR010000025.1"/>
</dbReference>
<name>A0A934N7E2_9BACT</name>
<dbReference type="InterPro" id="IPR020556">
    <property type="entry name" value="Amidase_CS"/>
</dbReference>
<sequence length="479" mass="50827">MPELTLLDATPQAELVRKRQLEPAELVEAAIARIERLNPQLNAVITPIYERGLEQARGPLPEGPFSGVPYLLKDLGAQVAGVRYTEGSRFLAGFVSRHDQELVLRHRRAGLVAVGKTSTPEFGILPTTEPMLSGPTRNPWNPEHSPGGSSGGSAAAVASGMVPLAHASDGGGSIRIPASCCGLFGLKPTRMRNPTGPGLGDGLAGHSVEHGLTWSVRDSAALLDATAGPDPGAPYFAPPPARPFLREVGADPGRLRIAFTTTAVTGVEVDAECVRAVESTARLCEELGHDVFPFTPAGLDGEELTSAFLVLYTAGVGAAVAAWSAVLGREPASDELEPLTWAMREVAMERGAVDYLLALARLQLMSRQIAAFYSDFDVWLMPVLAEPPVPLGTFDAPPGNPLFPLLRAALYVPFTPFANVTGQPAMSVPLYWTETGLPVGSQFMGRYADEATLIRLAAQLEQARPWAARRPPLALDAVS</sequence>
<dbReference type="GO" id="GO:0003824">
    <property type="term" value="F:catalytic activity"/>
    <property type="evidence" value="ECO:0007669"/>
    <property type="project" value="InterPro"/>
</dbReference>
<accession>A0A934N7E2</accession>
<organism evidence="4 5">
    <name type="scientific">Candidatus Nephthysia bennettiae</name>
    <dbReference type="NCBI Taxonomy" id="3127016"/>
    <lineage>
        <taxon>Bacteria</taxon>
        <taxon>Bacillati</taxon>
        <taxon>Candidatus Dormiibacterota</taxon>
        <taxon>Candidatus Dormibacteria</taxon>
        <taxon>Candidatus Dormibacterales</taxon>
        <taxon>Candidatus Dormibacteraceae</taxon>
        <taxon>Candidatus Nephthysia</taxon>
    </lineage>
</organism>
<dbReference type="SUPFAM" id="SSF75304">
    <property type="entry name" value="Amidase signature (AS) enzymes"/>
    <property type="match status" value="1"/>
</dbReference>
<dbReference type="AlphaFoldDB" id="A0A934N7E2"/>
<comment type="similarity">
    <text evidence="1">Belongs to the amidase family.</text>
</comment>
<dbReference type="InterPro" id="IPR023631">
    <property type="entry name" value="Amidase_dom"/>
</dbReference>
<reference evidence="4" key="1">
    <citation type="submission" date="2020-10" db="EMBL/GenBank/DDBJ databases">
        <title>Ca. Dormibacterota MAGs.</title>
        <authorList>
            <person name="Montgomery K."/>
        </authorList>
    </citation>
    <scope>NUCLEOTIDE SEQUENCE [LARGE SCALE GENOMIC DNA]</scope>
    <source>
        <strain evidence="4">SC8812_S17_10</strain>
    </source>
</reference>
<feature type="region of interest" description="Disordered" evidence="2">
    <location>
        <begin position="123"/>
        <end position="154"/>
    </location>
</feature>
<dbReference type="InterPro" id="IPR036928">
    <property type="entry name" value="AS_sf"/>
</dbReference>
<evidence type="ECO:0000256" key="1">
    <source>
        <dbReference type="ARBA" id="ARBA00009199"/>
    </source>
</evidence>
<evidence type="ECO:0000313" key="5">
    <source>
        <dbReference type="Proteomes" id="UP000612893"/>
    </source>
</evidence>
<protein>
    <submittedName>
        <fullName evidence="4">Amidase</fullName>
    </submittedName>
</protein>
<dbReference type="Proteomes" id="UP000612893">
    <property type="component" value="Unassembled WGS sequence"/>
</dbReference>
<keyword evidence="5" id="KW-1185">Reference proteome</keyword>
<evidence type="ECO:0000256" key="2">
    <source>
        <dbReference type="SAM" id="MobiDB-lite"/>
    </source>
</evidence>
<proteinExistence type="inferred from homology"/>
<dbReference type="InterPro" id="IPR000120">
    <property type="entry name" value="Amidase"/>
</dbReference>
<dbReference type="PROSITE" id="PS00571">
    <property type="entry name" value="AMIDASES"/>
    <property type="match status" value="1"/>
</dbReference>
<evidence type="ECO:0000259" key="3">
    <source>
        <dbReference type="Pfam" id="PF01425"/>
    </source>
</evidence>